<dbReference type="Gene3D" id="1.10.238.10">
    <property type="entry name" value="EF-hand"/>
    <property type="match status" value="1"/>
</dbReference>
<feature type="signal peptide" evidence="3">
    <location>
        <begin position="1"/>
        <end position="22"/>
    </location>
</feature>
<keyword evidence="1 5" id="KW-0378">Hydrolase</keyword>
<dbReference type="PANTHER" id="PTHR48081">
    <property type="entry name" value="AB HYDROLASE SUPERFAMILY PROTEIN C4A8.06C"/>
    <property type="match status" value="1"/>
</dbReference>
<dbReference type="CDD" id="cd00051">
    <property type="entry name" value="EFh"/>
    <property type="match status" value="1"/>
</dbReference>
<dbReference type="InterPro" id="IPR002048">
    <property type="entry name" value="EF_hand_dom"/>
</dbReference>
<dbReference type="PROSITE" id="PS00018">
    <property type="entry name" value="EF_HAND_1"/>
    <property type="match status" value="2"/>
</dbReference>
<gene>
    <name evidence="5" type="ORF">DTL42_13005</name>
</gene>
<dbReference type="GO" id="GO:0016787">
    <property type="term" value="F:hydrolase activity"/>
    <property type="evidence" value="ECO:0007669"/>
    <property type="project" value="UniProtKB-KW"/>
</dbReference>
<dbReference type="AlphaFoldDB" id="A0A368KU28"/>
<feature type="compositionally biased region" description="Basic and acidic residues" evidence="2">
    <location>
        <begin position="387"/>
        <end position="397"/>
    </location>
</feature>
<dbReference type="Pfam" id="PF20434">
    <property type="entry name" value="BD-FAE"/>
    <property type="match status" value="1"/>
</dbReference>
<reference evidence="5 6" key="1">
    <citation type="submission" date="2018-07" db="EMBL/GenBank/DDBJ databases">
        <title>Comparative genomes isolates from brazilian mangrove.</title>
        <authorList>
            <person name="De Araujo J.E."/>
            <person name="Taketani R.G."/>
            <person name="Silva M.C.P."/>
            <person name="Lourenco M.V."/>
            <person name="Oliveira V.M."/>
            <person name="Andreote F.D."/>
        </authorList>
    </citation>
    <scope>NUCLEOTIDE SEQUENCE [LARGE SCALE GENOMIC DNA]</scope>
    <source>
        <strain evidence="5 6">HEX PRIS-MGV</strain>
    </source>
</reference>
<evidence type="ECO:0000313" key="6">
    <source>
        <dbReference type="Proteomes" id="UP000253562"/>
    </source>
</evidence>
<evidence type="ECO:0000256" key="1">
    <source>
        <dbReference type="ARBA" id="ARBA00022801"/>
    </source>
</evidence>
<dbReference type="SUPFAM" id="SSF53474">
    <property type="entry name" value="alpha/beta-Hydrolases"/>
    <property type="match status" value="1"/>
</dbReference>
<name>A0A368KU28_9BACT</name>
<dbReference type="InterPro" id="IPR050300">
    <property type="entry name" value="GDXG_lipolytic_enzyme"/>
</dbReference>
<dbReference type="InterPro" id="IPR029058">
    <property type="entry name" value="AB_hydrolase_fold"/>
</dbReference>
<dbReference type="InterPro" id="IPR018247">
    <property type="entry name" value="EF_Hand_1_Ca_BS"/>
</dbReference>
<dbReference type="Gene3D" id="3.40.50.1820">
    <property type="entry name" value="alpha/beta hydrolase"/>
    <property type="match status" value="1"/>
</dbReference>
<accession>A0A368KU28</accession>
<feature type="domain" description="EF-hand" evidence="4">
    <location>
        <begin position="28"/>
        <end position="54"/>
    </location>
</feature>
<dbReference type="InterPro" id="IPR049492">
    <property type="entry name" value="BD-FAE-like_dom"/>
</dbReference>
<proteinExistence type="predicted"/>
<dbReference type="Pfam" id="PF13202">
    <property type="entry name" value="EF-hand_5"/>
    <property type="match status" value="2"/>
</dbReference>
<dbReference type="PROSITE" id="PS50222">
    <property type="entry name" value="EF_HAND_2"/>
    <property type="match status" value="1"/>
</dbReference>
<keyword evidence="3" id="KW-0732">Signal</keyword>
<feature type="region of interest" description="Disordered" evidence="2">
    <location>
        <begin position="368"/>
        <end position="397"/>
    </location>
</feature>
<evidence type="ECO:0000313" key="5">
    <source>
        <dbReference type="EMBL" id="RCS49439.1"/>
    </source>
</evidence>
<dbReference type="SUPFAM" id="SSF47473">
    <property type="entry name" value="EF-hand"/>
    <property type="match status" value="1"/>
</dbReference>
<organism evidence="5 6">
    <name type="scientific">Bremerella cremea</name>
    <dbReference type="NCBI Taxonomy" id="1031537"/>
    <lineage>
        <taxon>Bacteria</taxon>
        <taxon>Pseudomonadati</taxon>
        <taxon>Planctomycetota</taxon>
        <taxon>Planctomycetia</taxon>
        <taxon>Pirellulales</taxon>
        <taxon>Pirellulaceae</taxon>
        <taxon>Bremerella</taxon>
    </lineage>
</organism>
<evidence type="ECO:0000259" key="4">
    <source>
        <dbReference type="PROSITE" id="PS50222"/>
    </source>
</evidence>
<evidence type="ECO:0000256" key="2">
    <source>
        <dbReference type="SAM" id="MobiDB-lite"/>
    </source>
</evidence>
<evidence type="ECO:0000256" key="3">
    <source>
        <dbReference type="SAM" id="SignalP"/>
    </source>
</evidence>
<protein>
    <submittedName>
        <fullName evidence="5">Alpha/beta fold hydrolase</fullName>
    </submittedName>
</protein>
<dbReference type="InterPro" id="IPR011992">
    <property type="entry name" value="EF-hand-dom_pair"/>
</dbReference>
<dbReference type="PANTHER" id="PTHR48081:SF13">
    <property type="entry name" value="ALPHA_BETA HYDROLASE"/>
    <property type="match status" value="1"/>
</dbReference>
<comment type="caution">
    <text evidence="5">The sequence shown here is derived from an EMBL/GenBank/DDBJ whole genome shotgun (WGS) entry which is preliminary data.</text>
</comment>
<dbReference type="EMBL" id="QPEX01000024">
    <property type="protein sequence ID" value="RCS49439.1"/>
    <property type="molecule type" value="Genomic_DNA"/>
</dbReference>
<sequence>MNAYMPTYGLVLCLFMATTTWAQQGPSFNRLDRNKDGKIEKDELPNAAQRLFDQIDTNSDGSVSKQEFAAFESRRRALQAQGEGQTGDMVEGVKVTRNIPYADQNLPRQKLDIAIPEKSATDKPLPVIVLIHGGGWQGGTHGPFLNRAIPLVRSGEFAAVSLGYRLTDQASWPVQIHDCQAGLRWVKANAEKYHWDPERIVVWGSSAGGHLVAMLGVSADVAELDGKLGPHTDESLQVAGVIDFFGPANMLTMGDPPGFERHFAADSPESKLLGGPVKEVPEVAKGASPQTYVSQGDAPFLILHGTDDRTVPYQQSVDFHEALKKAGVDSTFVPVEGAGHGFAGQEVNQRVEAFLDKILLGKTVKVSSEPIKSAQSIQRRRPLRGQQRPDQEEGKRE</sequence>
<dbReference type="Proteomes" id="UP000253562">
    <property type="component" value="Unassembled WGS sequence"/>
</dbReference>
<dbReference type="GO" id="GO:0005509">
    <property type="term" value="F:calcium ion binding"/>
    <property type="evidence" value="ECO:0007669"/>
    <property type="project" value="InterPro"/>
</dbReference>
<feature type="chain" id="PRO_5016958962" evidence="3">
    <location>
        <begin position="23"/>
        <end position="397"/>
    </location>
</feature>